<comment type="caution">
    <text evidence="2">The sequence shown here is derived from an EMBL/GenBank/DDBJ whole genome shotgun (WGS) entry which is preliminary data.</text>
</comment>
<dbReference type="SUPFAM" id="SSF102114">
    <property type="entry name" value="Radical SAM enzymes"/>
    <property type="match status" value="1"/>
</dbReference>
<evidence type="ECO:0000313" key="3">
    <source>
        <dbReference type="Proteomes" id="UP001253193"/>
    </source>
</evidence>
<dbReference type="RefSeq" id="WP_311019704.1">
    <property type="nucleotide sequence ID" value="NZ_JAUHGG010000003.1"/>
</dbReference>
<dbReference type="NCBIfam" id="TIGR04085">
    <property type="entry name" value="rSAM_more_4Fe4S"/>
    <property type="match status" value="1"/>
</dbReference>
<protein>
    <submittedName>
        <fullName evidence="2">SPASM domain-containing protein</fullName>
    </submittedName>
</protein>
<accession>A0AAW8PY16</accession>
<proteinExistence type="predicted"/>
<dbReference type="InterPro" id="IPR013785">
    <property type="entry name" value="Aldolase_TIM"/>
</dbReference>
<gene>
    <name evidence="2" type="ORF">QX249_09655</name>
</gene>
<dbReference type="InterPro" id="IPR058240">
    <property type="entry name" value="rSAM_sf"/>
</dbReference>
<sequence length="328" mass="37129">MKNIGLLPNSTEVTVCFLGGELTTLNINYLRKAKLLVEGALSDFQGVLIGMQTNLIMSTHKLDEVYDLFDGNLGTSVDNFTDARRFKGSGKLYKDTFDKNISHLRSHKNKSLGACYVVSDEGLPNVQKEVDLAKKNKYPLKLIMARQSYKGDSYFDFLNGLEKATDLYLNILEQWFMKSDVPLDPFLYMLNRKLSQLGDTTLGCFESCNFTNSCHKQGVSIEPNGDFYFCQEMADLKRLRLGNLIESEFDTKPIEISQFRESNISITCSSCEHFVSCKGGCMAYSVDLGLGYQNKDPYCSMHYAIFSKLDQLIDQYGISEVIKWKNSL</sequence>
<dbReference type="GO" id="GO:0016491">
    <property type="term" value="F:oxidoreductase activity"/>
    <property type="evidence" value="ECO:0007669"/>
    <property type="project" value="InterPro"/>
</dbReference>
<organism evidence="2 3">
    <name type="scientific">Vibrio parahaemolyticus</name>
    <dbReference type="NCBI Taxonomy" id="670"/>
    <lineage>
        <taxon>Bacteria</taxon>
        <taxon>Pseudomonadati</taxon>
        <taxon>Pseudomonadota</taxon>
        <taxon>Gammaproteobacteria</taxon>
        <taxon>Vibrionales</taxon>
        <taxon>Vibrionaceae</taxon>
        <taxon>Vibrio</taxon>
    </lineage>
</organism>
<reference evidence="2" key="1">
    <citation type="submission" date="2023-06" db="EMBL/GenBank/DDBJ databases">
        <title>Genomic Diversity of Vibrio spp. and Metagenomic Analysis of Pathogens in Florida Gulf Coastal Waters Following Hurricane Ian.</title>
        <authorList>
            <person name="Brumfield K.D."/>
        </authorList>
    </citation>
    <scope>NUCLEOTIDE SEQUENCE</scope>
    <source>
        <strain evidence="2">WBS2B-138</strain>
    </source>
</reference>
<name>A0AAW8PY16_VIBPH</name>
<comment type="cofactor">
    <cofactor evidence="1">
        <name>[4Fe-4S] cluster</name>
        <dbReference type="ChEBI" id="CHEBI:49883"/>
    </cofactor>
</comment>
<dbReference type="InterPro" id="IPR023885">
    <property type="entry name" value="4Fe4S-binding_SPASM_dom"/>
</dbReference>
<evidence type="ECO:0000256" key="1">
    <source>
        <dbReference type="ARBA" id="ARBA00001966"/>
    </source>
</evidence>
<dbReference type="AlphaFoldDB" id="A0AAW8PY16"/>
<dbReference type="PANTHER" id="PTHR43273:SF3">
    <property type="entry name" value="ANAEROBIC SULFATASE-MATURATING ENZYME HOMOLOG ASLB-RELATED"/>
    <property type="match status" value="1"/>
</dbReference>
<evidence type="ECO:0000313" key="2">
    <source>
        <dbReference type="EMBL" id="MDS1820921.1"/>
    </source>
</evidence>
<dbReference type="Proteomes" id="UP001253193">
    <property type="component" value="Unassembled WGS sequence"/>
</dbReference>
<dbReference type="EMBL" id="JAUHGG010000003">
    <property type="protein sequence ID" value="MDS1820921.1"/>
    <property type="molecule type" value="Genomic_DNA"/>
</dbReference>
<dbReference type="PANTHER" id="PTHR43273">
    <property type="entry name" value="ANAEROBIC SULFATASE-MATURATING ENZYME HOMOLOG ASLB-RELATED"/>
    <property type="match status" value="1"/>
</dbReference>
<dbReference type="Gene3D" id="3.20.20.70">
    <property type="entry name" value="Aldolase class I"/>
    <property type="match status" value="1"/>
</dbReference>
<dbReference type="InterPro" id="IPR023867">
    <property type="entry name" value="Sulphatase_maturase_rSAM"/>
</dbReference>